<organism evidence="2">
    <name type="scientific">gut metagenome</name>
    <dbReference type="NCBI Taxonomy" id="749906"/>
    <lineage>
        <taxon>unclassified sequences</taxon>
        <taxon>metagenomes</taxon>
        <taxon>organismal metagenomes</taxon>
    </lineage>
</organism>
<dbReference type="InterPro" id="IPR029052">
    <property type="entry name" value="Metallo-depent_PP-like"/>
</dbReference>
<sequence length="202" mass="22220">MKILFLSDIHGSVAALDAVLDFYDSHRYEMLVLLGDFLNYGPRNGLFDGLDPNTVAGRLSKYASQIVAVRGNCDSEVDQMLLNFPMQSTYSILAQNGIRFFLTHGHVYNEKQLPTTPSCDVFVYGHTHLPVLREANAEQGTPIILNPGSPTFPKGGNPPTFATFAYDTLAIRTLDGTAIEVMENISKKVADWKKAHTPDSIG</sequence>
<evidence type="ECO:0000259" key="1">
    <source>
        <dbReference type="Pfam" id="PF12850"/>
    </source>
</evidence>
<dbReference type="NCBIfam" id="NF006988">
    <property type="entry name" value="PRK09453.1"/>
    <property type="match status" value="1"/>
</dbReference>
<dbReference type="PANTHER" id="PTHR11124">
    <property type="entry name" value="VACUOLAR SORTING PROTEIN VPS29"/>
    <property type="match status" value="1"/>
</dbReference>
<accession>J9GTR1</accession>
<name>J9GTR1_9ZZZZ</name>
<protein>
    <submittedName>
        <fullName evidence="2">Phosphodiesterase YfcE</fullName>
    </submittedName>
</protein>
<reference evidence="2" key="1">
    <citation type="journal article" date="2012" name="PLoS ONE">
        <title>Gene sets for utilization of primary and secondary nutrition supplies in the distal gut of endangered iberian lynx.</title>
        <authorList>
            <person name="Alcaide M."/>
            <person name="Messina E."/>
            <person name="Richter M."/>
            <person name="Bargiela R."/>
            <person name="Peplies J."/>
            <person name="Huws S.A."/>
            <person name="Newbold C.J."/>
            <person name="Golyshin P.N."/>
            <person name="Simon M.A."/>
            <person name="Lopez G."/>
            <person name="Yakimov M.M."/>
            <person name="Ferrer M."/>
        </authorList>
    </citation>
    <scope>NUCLEOTIDE SEQUENCE</scope>
</reference>
<dbReference type="AlphaFoldDB" id="J9GTR1"/>
<dbReference type="NCBIfam" id="TIGR00040">
    <property type="entry name" value="yfcE"/>
    <property type="match status" value="1"/>
</dbReference>
<dbReference type="CDD" id="cd00841">
    <property type="entry name" value="MPP_YfcE"/>
    <property type="match status" value="1"/>
</dbReference>
<evidence type="ECO:0000313" key="2">
    <source>
        <dbReference type="EMBL" id="EJX03760.1"/>
    </source>
</evidence>
<comment type="caution">
    <text evidence="2">The sequence shown here is derived from an EMBL/GenBank/DDBJ whole genome shotgun (WGS) entry which is preliminary data.</text>
</comment>
<gene>
    <name evidence="2" type="ORF">EVA_08130</name>
</gene>
<dbReference type="SUPFAM" id="SSF56300">
    <property type="entry name" value="Metallo-dependent phosphatases"/>
    <property type="match status" value="1"/>
</dbReference>
<dbReference type="InterPro" id="IPR000979">
    <property type="entry name" value="Phosphodiesterase_MJ0936/Vps29"/>
</dbReference>
<proteinExistence type="predicted"/>
<dbReference type="EMBL" id="AMCI01002045">
    <property type="protein sequence ID" value="EJX03760.1"/>
    <property type="molecule type" value="Genomic_DNA"/>
</dbReference>
<dbReference type="Pfam" id="PF12850">
    <property type="entry name" value="Metallophos_2"/>
    <property type="match status" value="1"/>
</dbReference>
<feature type="domain" description="Calcineurin-like phosphoesterase" evidence="1">
    <location>
        <begin position="1"/>
        <end position="167"/>
    </location>
</feature>
<dbReference type="InterPro" id="IPR024654">
    <property type="entry name" value="Calcineurin-like_PHP_lpxH"/>
</dbReference>
<dbReference type="Gene3D" id="3.60.21.10">
    <property type="match status" value="1"/>
</dbReference>
<dbReference type="InterPro" id="IPR041802">
    <property type="entry name" value="MPP_YfcE"/>
</dbReference>